<accession>A0AAX3ZFN5</accession>
<name>A0AAX3ZFN5_STRRO</name>
<sequence>MQITEDALKRAWHRLAAGSDLLDEAVFPPTGTYEQYEAHVEGGGGAGLYLVLEEDGTVCGCGGPYDEVFVARGLDEALYCLAEEAVRGLDGTIAGQAALMDRIDPGWGRVFRGGGPDGAEPAPPCGRDPLEGFAWIAGSWREQAPYTHLAFFRGESVGAERIALLYGADPRHVAAGTRLSDLSEGKGGAHGTWPTDWDSCCFGRSGDWTFLMYHDTAPGTRVDAAAFAELGVTETVWLSACLGKAIYTFDYLRDGRRVDDDGIIELISYERGRTPYVRGGRLDFLNRALRRAELDHPELTDEFALYFHALETSLGLGLPRRDIREGTVRAARWARRDT</sequence>
<evidence type="ECO:0000313" key="4">
    <source>
        <dbReference type="Proteomes" id="UP001605990"/>
    </source>
</evidence>
<proteinExistence type="predicted"/>
<gene>
    <name evidence="1" type="ORF">ACGU38_24665</name>
    <name evidence="2" type="ORF">P7W03_11055</name>
</gene>
<dbReference type="EMBL" id="JBIENY010000361">
    <property type="protein sequence ID" value="MFG6298548.1"/>
    <property type="molecule type" value="Genomic_DNA"/>
</dbReference>
<dbReference type="GeneID" id="90942569"/>
<evidence type="ECO:0000313" key="1">
    <source>
        <dbReference type="EMBL" id="MFG6298548.1"/>
    </source>
</evidence>
<organism evidence="2 3">
    <name type="scientific">Streptomyces rochei</name>
    <name type="common">Streptomyces parvullus</name>
    <dbReference type="NCBI Taxonomy" id="1928"/>
    <lineage>
        <taxon>Bacteria</taxon>
        <taxon>Bacillati</taxon>
        <taxon>Actinomycetota</taxon>
        <taxon>Actinomycetes</taxon>
        <taxon>Kitasatosporales</taxon>
        <taxon>Streptomycetaceae</taxon>
        <taxon>Streptomyces</taxon>
        <taxon>Streptomyces rochei group</taxon>
    </lineage>
</organism>
<reference evidence="2" key="1">
    <citation type="submission" date="2023-03" db="EMBL/GenBank/DDBJ databases">
        <title>Borrelidin-producing and root-colonizing Streptomyces rochei is a potent biopesticide for soil-borne oomycete-caused plant diseases.</title>
        <authorList>
            <person name="Zhou D."/>
            <person name="Wang X."/>
            <person name="Navarro-Munoz J.C."/>
            <person name="Li W."/>
            <person name="Li J."/>
            <person name="Jiu M."/>
            <person name="Deng S."/>
            <person name="Ye Y."/>
            <person name="Daly P."/>
            <person name="Wei L."/>
        </authorList>
    </citation>
    <scope>NUCLEOTIDE SEQUENCE</scope>
    <source>
        <strain evidence="2">JK1</strain>
    </source>
</reference>
<protein>
    <submittedName>
        <fullName evidence="2">Uncharacterized protein</fullName>
    </submittedName>
</protein>
<dbReference type="RefSeq" id="WP_046248888.1">
    <property type="nucleotide sequence ID" value="NZ_CP121271.1"/>
</dbReference>
<dbReference type="AlphaFoldDB" id="A0AAX3ZFN5"/>
<dbReference type="EMBL" id="CP121271">
    <property type="protein sequence ID" value="WMC86069.1"/>
    <property type="molecule type" value="Genomic_DNA"/>
</dbReference>
<reference evidence="1 4" key="2">
    <citation type="submission" date="2024-10" db="EMBL/GenBank/DDBJ databases">
        <title>Draft genome assembly of a novel steroid transforming actinomycete isolated from African clawed frog Xenopus laevis.</title>
        <authorList>
            <person name="Bragin E."/>
            <person name="Kollerov V."/>
            <person name="Donova M.V."/>
        </authorList>
    </citation>
    <scope>NUCLEOTIDE SEQUENCE [LARGE SCALE GENOMIC DNA]</scope>
    <source>
        <strain evidence="1 4">MTOC-St3</strain>
    </source>
</reference>
<keyword evidence="4" id="KW-1185">Reference proteome</keyword>
<evidence type="ECO:0000313" key="3">
    <source>
        <dbReference type="Proteomes" id="UP001231701"/>
    </source>
</evidence>
<dbReference type="Proteomes" id="UP001231701">
    <property type="component" value="Chromosome"/>
</dbReference>
<evidence type="ECO:0000313" key="2">
    <source>
        <dbReference type="EMBL" id="WMC86069.1"/>
    </source>
</evidence>
<dbReference type="Proteomes" id="UP001605990">
    <property type="component" value="Unassembled WGS sequence"/>
</dbReference>